<accession>A0ABN8IK69</accession>
<feature type="region of interest" description="Disordered" evidence="1">
    <location>
        <begin position="452"/>
        <end position="486"/>
    </location>
</feature>
<feature type="compositionally biased region" description="Basic residues" evidence="1">
    <location>
        <begin position="325"/>
        <end position="341"/>
    </location>
</feature>
<evidence type="ECO:0008006" key="4">
    <source>
        <dbReference type="Google" id="ProtNLM"/>
    </source>
</evidence>
<feature type="region of interest" description="Disordered" evidence="1">
    <location>
        <begin position="238"/>
        <end position="259"/>
    </location>
</feature>
<name>A0ABN8IK69_9NEOP</name>
<dbReference type="PANTHER" id="PTHR15131:SF3">
    <property type="entry name" value="SNRNA-ACTIVATING PROTEIN COMPLEX SUBUNIT 1"/>
    <property type="match status" value="1"/>
</dbReference>
<protein>
    <recommendedName>
        <fullName evidence="4">snRNA-activating protein complex subunit 1</fullName>
    </recommendedName>
</protein>
<feature type="compositionally biased region" description="Basic and acidic residues" evidence="1">
    <location>
        <begin position="473"/>
        <end position="483"/>
    </location>
</feature>
<dbReference type="PANTHER" id="PTHR15131">
    <property type="entry name" value="SMALL NUCLEAR RNA ACTIVATING COMPLEX, POLYPEPTIDE 1"/>
    <property type="match status" value="1"/>
</dbReference>
<reference evidence="2" key="1">
    <citation type="submission" date="2022-03" db="EMBL/GenBank/DDBJ databases">
        <authorList>
            <person name="Martin H S."/>
        </authorList>
    </citation>
    <scope>NUCLEOTIDE SEQUENCE</scope>
</reference>
<feature type="non-terminal residue" evidence="2">
    <location>
        <position position="1"/>
    </location>
</feature>
<dbReference type="EMBL" id="OW152836">
    <property type="protein sequence ID" value="CAH2057051.1"/>
    <property type="molecule type" value="Genomic_DNA"/>
</dbReference>
<dbReference type="InterPro" id="IPR019188">
    <property type="entry name" value="SNAPC1"/>
</dbReference>
<keyword evidence="3" id="KW-1185">Reference proteome</keyword>
<gene>
    <name evidence="2" type="ORF">IPOD504_LOCUS9960</name>
</gene>
<dbReference type="Pfam" id="PF09808">
    <property type="entry name" value="SNAPC1"/>
    <property type="match status" value="1"/>
</dbReference>
<organism evidence="2 3">
    <name type="scientific">Iphiclides podalirius</name>
    <name type="common">scarce swallowtail</name>
    <dbReference type="NCBI Taxonomy" id="110791"/>
    <lineage>
        <taxon>Eukaryota</taxon>
        <taxon>Metazoa</taxon>
        <taxon>Ecdysozoa</taxon>
        <taxon>Arthropoda</taxon>
        <taxon>Hexapoda</taxon>
        <taxon>Insecta</taxon>
        <taxon>Pterygota</taxon>
        <taxon>Neoptera</taxon>
        <taxon>Endopterygota</taxon>
        <taxon>Lepidoptera</taxon>
        <taxon>Glossata</taxon>
        <taxon>Ditrysia</taxon>
        <taxon>Papilionoidea</taxon>
        <taxon>Papilionidae</taxon>
        <taxon>Papilioninae</taxon>
        <taxon>Iphiclides</taxon>
    </lineage>
</organism>
<feature type="compositionally biased region" description="Polar residues" evidence="1">
    <location>
        <begin position="452"/>
        <end position="462"/>
    </location>
</feature>
<feature type="region of interest" description="Disordered" evidence="1">
    <location>
        <begin position="284"/>
        <end position="404"/>
    </location>
</feature>
<feature type="compositionally biased region" description="Basic and acidic residues" evidence="1">
    <location>
        <begin position="355"/>
        <end position="368"/>
    </location>
</feature>
<dbReference type="Proteomes" id="UP000837857">
    <property type="component" value="Chromosome 24"/>
</dbReference>
<evidence type="ECO:0000256" key="1">
    <source>
        <dbReference type="SAM" id="MobiDB-lite"/>
    </source>
</evidence>
<feature type="compositionally biased region" description="Acidic residues" evidence="1">
    <location>
        <begin position="374"/>
        <end position="385"/>
    </location>
</feature>
<evidence type="ECO:0000313" key="2">
    <source>
        <dbReference type="EMBL" id="CAH2057051.1"/>
    </source>
</evidence>
<sequence length="512" mass="57284">MFGNPIHHVYIADGFMDDVEELIQKCLQRQDVIDFQSFCIVWKEMDIGCLYNGRTSAAEVAELSEEVLQIAKHYMLANTSNYEESVAGLFLVYSLLNTQPYPGFAALRLVPEDVTAISRLETVARRERRHDVLYILASVLIKGPCQYHAAERERGLEAPIKKYLDGFKSIDSIRGVRPKGVFYRQNEELDIIRELGNLTKRYSEAKEAVDGATSDRSLQYINEELPFELNTSLRRIISGGADEEEDENVSDDVDDRDREDHHALVESIKSRAMKDAVNPMKHLVGVEDRKRQAKPNQKQQKIKSDIKSKPGKLKRSSPTKPHNSPNKRRPSPKGNKGKRTKANTEKGGNNAETSGNKDIEMNESRMEILPEGTELPDDDVVECTDEGSGNVAISSLPPLRRTGNIGPTVVIEVLDECGKKAKGKGKGQGKRVVANRQSGLPDLDALFPAETSNAHGECSTSTHVEEYDLTADDEGKKKTNDRPRKLKKTHLKSKFKRMGMLPVANFGEPQNQ</sequence>
<evidence type="ECO:0000313" key="3">
    <source>
        <dbReference type="Proteomes" id="UP000837857"/>
    </source>
</evidence>
<proteinExistence type="predicted"/>
<feature type="compositionally biased region" description="Acidic residues" evidence="1">
    <location>
        <begin position="241"/>
        <end position="254"/>
    </location>
</feature>